<keyword evidence="2 16" id="KW-0597">Phosphoprotein</keyword>
<evidence type="ECO:0000256" key="3">
    <source>
        <dbReference type="ARBA" id="ARBA00022679"/>
    </source>
</evidence>
<evidence type="ECO:0000256" key="4">
    <source>
        <dbReference type="ARBA" id="ARBA00022692"/>
    </source>
</evidence>
<evidence type="ECO:0000259" key="21">
    <source>
        <dbReference type="PROSITE" id="PS50853"/>
    </source>
</evidence>
<accession>A0A0U3TX88</accession>
<feature type="domain" description="Fibronectin type-III" evidence="21">
    <location>
        <begin position="537"/>
        <end position="651"/>
    </location>
</feature>
<evidence type="ECO:0000256" key="15">
    <source>
        <dbReference type="PROSITE-ProRule" id="PRU10141"/>
    </source>
</evidence>
<dbReference type="InterPro" id="IPR017441">
    <property type="entry name" value="Protein_kinase_ATP_BS"/>
</dbReference>
<keyword evidence="4 16" id="KW-0812">Transmembrane</keyword>
<keyword evidence="9 18" id="KW-1133">Transmembrane helix</keyword>
<feature type="domain" description="Fibronectin type-III" evidence="21">
    <location>
        <begin position="1029"/>
        <end position="1143"/>
    </location>
</feature>
<keyword evidence="19" id="KW-0732">Signal</keyword>
<dbReference type="PROSITE" id="PS50853">
    <property type="entry name" value="FN3"/>
    <property type="match status" value="9"/>
</dbReference>
<organism evidence="22">
    <name type="scientific">Leptinotarsa decemlineata</name>
    <name type="common">Colorado potato beetle</name>
    <name type="synonym">Doryphora decemlineata</name>
    <dbReference type="NCBI Taxonomy" id="7539"/>
    <lineage>
        <taxon>Eukaryota</taxon>
        <taxon>Metazoa</taxon>
        <taxon>Ecdysozoa</taxon>
        <taxon>Arthropoda</taxon>
        <taxon>Hexapoda</taxon>
        <taxon>Insecta</taxon>
        <taxon>Pterygota</taxon>
        <taxon>Neoptera</taxon>
        <taxon>Endopterygota</taxon>
        <taxon>Coleoptera</taxon>
        <taxon>Polyphaga</taxon>
        <taxon>Cucujiformia</taxon>
        <taxon>Chrysomeloidea</taxon>
        <taxon>Chrysomelidae</taxon>
        <taxon>Chrysomelinae</taxon>
        <taxon>Doryphorini</taxon>
        <taxon>Leptinotarsa</taxon>
    </lineage>
</organism>
<evidence type="ECO:0000256" key="7">
    <source>
        <dbReference type="ARBA" id="ARBA00022777"/>
    </source>
</evidence>
<evidence type="ECO:0000256" key="8">
    <source>
        <dbReference type="ARBA" id="ARBA00022840"/>
    </source>
</evidence>
<dbReference type="EMBL" id="KT355586">
    <property type="protein sequence ID" value="ALV82505.1"/>
    <property type="molecule type" value="mRNA"/>
</dbReference>
<evidence type="ECO:0000256" key="1">
    <source>
        <dbReference type="ARBA" id="ARBA00004167"/>
    </source>
</evidence>
<feature type="compositionally biased region" description="Basic and acidic residues" evidence="17">
    <location>
        <begin position="2280"/>
        <end position="2293"/>
    </location>
</feature>
<evidence type="ECO:0000256" key="18">
    <source>
        <dbReference type="SAM" id="Phobius"/>
    </source>
</evidence>
<dbReference type="EC" id="2.7.10.1" evidence="16"/>
<dbReference type="Pfam" id="PF07714">
    <property type="entry name" value="PK_Tyr_Ser-Thr"/>
    <property type="match status" value="1"/>
</dbReference>
<keyword evidence="3" id="KW-0808">Transferase</keyword>
<keyword evidence="13" id="KW-0325">Glycoprotein</keyword>
<keyword evidence="6 15" id="KW-0547">Nucleotide-binding</keyword>
<dbReference type="OrthoDB" id="65481at2759"/>
<sequence length="2351" mass="267781">MFCFWNVVSFLLIARNSCKQSQQNQDSHVIFSQNGTTDRLISKELYCIMGCNDAITKYFSKLRTYLGVPPPPALLADSLNADSLKLEWNFPKAKMSGLSCHVQWRYEEFSTTWQYCRNASWNQENTVFYIYDLQPYTKYRVSILMFMTFAIGTSVYHHIGNGTPCFIIYFDYMPTRKLIMISTRMYKYNRSIITQLRLHPVKYRSLFQFRIALILGSAGGHPYGEPIVSTESVVISTLASGVPLSPPQNVRVTPVDSSSISISWEPGPFPHGPLLSYVLNITDKFTFAALLGGNHSDLFSLDIPPENSFVMVRDVKPSRNYTIEIKMRNKRGPGPAAIVSVLTPAEPGIAYHFKKKLFFVTDSDGFVSRLSLAPGGFTKTRILEPQNLDFKPLDITVDWLNNQLYILGEVKLFWTIQDYNKGGLFRLDINDISNGIKHEVKINKILNETELGAFTFEYHNFNILISYQRLNTIMSVTLDGLAMASKKFYWTDGVDVFNEEYHAASRSYFHNTIPQQTSEFYKKVFINLQSSQPWPTPINPPTNVQAIFGRNIAKTRWQPPHLVGLQGTPKFANKYQVLFLSGKGAWQNWSYEISLKEINSEEIIIHKNINDTFFTITNLKENTEYILRVAAYTNSGRGPWSSGFKGTTLNASKTPILIWSATDGLLQSNAAGENVEVLIDKSEMKDLHFVDIAGYKDRIFLVANTSQVYWYNFTTRAHDRLAKLDSVGSIAVDWIGMKLYWSNPKQQMVIRSSLDGTDQEPLLTVLAKELNIDSVKAYLYWTTGIKVECARLNGVERYEYHDVEYFSGKQMGLTLNLEQKFVYWIVRGSDGSHLYKGPMKGYWDDKIPDIEKVSSLQKPDIQGPLCYFHKRLLWLQDGKNAAISDLAGKNIATVSGKQMQGLNLVHVVDSFLDTLPVNVLPEKVNNNSVEVVGSSDSFNVTWNPVKNVNYGQVFYEVQIDDSTRIDGFTVNSAFKSSLQIVTTTNSTVKYSRKVTPFTPLNVTIRAFTYWSSAPPVRSEIFSPPSTPSAPRNPRSFVEYLPHSSTYPRYATITIRWDPPLYPNGVLHGFKLRCWYVDEKDENICDNAFTRGNETEYKLEVMESDSLYHFEVSSIIGDDNKVRAFTKIGLGASSPPLSVDTAVEHPVPTILASNHNSIYIYDVDYKREYLLVDGITEPRGVAYLMKEKKVFWINTKREVYTFDVTTMVPSKIAETTSDARGLTINWLERSLYYLQDVTQNTTEVYKVDLNVELGKSVKILQADARITEIDVSPFSKSLFWIQTKDNLDFSAMLSDDTGSNIRQFSTNSNSPSCNCPSMAEFGPTFCVDSSNRTLRPKVVFYERQSRRILRADGSFCDCEEIAGGDTLNGAVGGFSSEHLRADFGTIYWTEQKSFHALEWMSRVLLTEQVLSKTLKKMLHKCFNFQIEMSDFIIYGQHMQPFPQDNCLSPKQQQNLTVSLKARTSNSLILLMPKPSIDEECSNISMATIAYTIYYSIYDEGFDCFDSHNCTVLITTNTTQEITNLKPFSNYLISVSASNYFTMRDSITIGPSTMFQTAPGGPSKPRNVSAIVLSPNLARVVWSPPEELNAAVVHYEVHWQTETTPSGVRQKGELRVNDSETLTTFLTKLTPNETYTVWVRVYSENNDTPNDSDRVKITTYPEPPILKLVKKTAYNLEISWEPIEYIEKYVVVYAPITTEDWREIEKMKEANKSVVMVVENLKPSMTYKFRMKLLYEGNEEMYVWPGDARFTFETLGSDVPSPPGMPLIQYITPNIYKVIWEASRDNGAPVEMYKLEGKILRFYRTKRSTNRTVPFYNTSPSVELEDPDEWRVFYNGTTSWIISGLDEKHKYAFRVSAYNSYGWSNTSEESNEFDPMAARMAEKQNPMKLILIATLVPISICVIFILVFVFRKRNKKKKLQQVIPTLPRMSDVELATLRELPRRGIHNTNILYASIQPTLEELSLLPQIRRFHRDQITLTKFLGSGAFGEVFEGKSKGIDNSNAETKVAVKVGYSAFSNQLKKGASEQEKSDFLQEAQLMSHFKHEHILQLLGVCLDNDPHFIIMELMEGGDLLTYLRESRNPQTPSLTLIELLKMCVDVSKGCRYLEEMHFVHRDLACRNCLVSSCDADSRIVKIGDFGLARDIYKNDYYRKFISEGEGLLPVRWMAPESLVDGVFTSQSDVWAFGVLLWEIMTLGQQPYPARANLEVLHYVRRGGRLGKPTDCPEELELMLKCWEFEPESRPTFKYCFEVLEELHRRTLRNPTTGAHEGQYISTVPDNEDDATKEKTPFLKEENSPAEEVSTYLELINDPEPVLENDGYEVPNQMMKKVEANGGLFQNGEEKGIVPVGGNKN</sequence>
<dbReference type="InterPro" id="IPR020635">
    <property type="entry name" value="Tyr_kinase_cat_dom"/>
</dbReference>
<dbReference type="Gene3D" id="2.60.40.10">
    <property type="entry name" value="Immunoglobulins"/>
    <property type="match status" value="8"/>
</dbReference>
<feature type="domain" description="Protein kinase" evidence="20">
    <location>
        <begin position="1974"/>
        <end position="2257"/>
    </location>
</feature>
<evidence type="ECO:0000313" key="22">
    <source>
        <dbReference type="EMBL" id="ALV82505.1"/>
    </source>
</evidence>
<comment type="catalytic activity">
    <reaction evidence="14 16">
        <text>L-tyrosyl-[protein] + ATP = O-phospho-L-tyrosyl-[protein] + ADP + H(+)</text>
        <dbReference type="Rhea" id="RHEA:10596"/>
        <dbReference type="Rhea" id="RHEA-COMP:10136"/>
        <dbReference type="Rhea" id="RHEA-COMP:20101"/>
        <dbReference type="ChEBI" id="CHEBI:15378"/>
        <dbReference type="ChEBI" id="CHEBI:30616"/>
        <dbReference type="ChEBI" id="CHEBI:46858"/>
        <dbReference type="ChEBI" id="CHEBI:61978"/>
        <dbReference type="ChEBI" id="CHEBI:456216"/>
        <dbReference type="EC" id="2.7.10.1"/>
    </reaction>
</comment>
<evidence type="ECO:0000256" key="19">
    <source>
        <dbReference type="SAM" id="SignalP"/>
    </source>
</evidence>
<feature type="domain" description="Fibronectin type-III" evidence="21">
    <location>
        <begin position="920"/>
        <end position="1026"/>
    </location>
</feature>
<dbReference type="InterPro" id="IPR011009">
    <property type="entry name" value="Kinase-like_dom_sf"/>
</dbReference>
<dbReference type="CDD" id="cd00063">
    <property type="entry name" value="FN3"/>
    <property type="match status" value="8"/>
</dbReference>
<dbReference type="SUPFAM" id="SSF63825">
    <property type="entry name" value="YWTD domain"/>
    <property type="match status" value="2"/>
</dbReference>
<feature type="domain" description="Fibronectin type-III" evidence="21">
    <location>
        <begin position="1562"/>
        <end position="1660"/>
    </location>
</feature>
<keyword evidence="11" id="KW-0829">Tyrosine-protein kinase</keyword>
<dbReference type="InterPro" id="IPR011042">
    <property type="entry name" value="6-blade_b-propeller_TolB-like"/>
</dbReference>
<evidence type="ECO:0000256" key="16">
    <source>
        <dbReference type="RuleBase" id="RU000312"/>
    </source>
</evidence>
<evidence type="ECO:0000259" key="20">
    <source>
        <dbReference type="PROSITE" id="PS50011"/>
    </source>
</evidence>
<evidence type="ECO:0000256" key="2">
    <source>
        <dbReference type="ARBA" id="ARBA00022553"/>
    </source>
</evidence>
<dbReference type="PRINTS" id="PR00109">
    <property type="entry name" value="TYRKINASE"/>
</dbReference>
<feature type="domain" description="Fibronectin type-III" evidence="21">
    <location>
        <begin position="1661"/>
        <end position="1755"/>
    </location>
</feature>
<dbReference type="Gene3D" id="3.30.200.20">
    <property type="entry name" value="Phosphorylase Kinase, domain 1"/>
    <property type="match status" value="1"/>
</dbReference>
<evidence type="ECO:0000256" key="11">
    <source>
        <dbReference type="ARBA" id="ARBA00023137"/>
    </source>
</evidence>
<dbReference type="InterPro" id="IPR002011">
    <property type="entry name" value="Tyr_kinase_rcpt_2_CS"/>
</dbReference>
<reference evidence="22" key="1">
    <citation type="submission" date="2015-07" db="EMBL/GenBank/DDBJ databases">
        <title>The receptor tyrosine kinases in the Colorado potato beetle Leptinotarsa decemlineata (Say).</title>
        <authorList>
            <person name="Zhu T."/>
        </authorList>
    </citation>
    <scope>NUCLEOTIDE SEQUENCE</scope>
</reference>
<keyword evidence="5" id="KW-0677">Repeat</keyword>
<dbReference type="Pfam" id="PF00041">
    <property type="entry name" value="fn3"/>
    <property type="match status" value="4"/>
</dbReference>
<dbReference type="PROSITE" id="PS00239">
    <property type="entry name" value="RECEPTOR_TYR_KIN_II"/>
    <property type="match status" value="1"/>
</dbReference>
<feature type="domain" description="Fibronectin type-III" evidence="21">
    <location>
        <begin position="1760"/>
        <end position="1876"/>
    </location>
</feature>
<dbReference type="PANTHER" id="PTHR24416">
    <property type="entry name" value="TYROSINE-PROTEIN KINASE RECEPTOR"/>
    <property type="match status" value="1"/>
</dbReference>
<dbReference type="InterPro" id="IPR008266">
    <property type="entry name" value="Tyr_kinase_AS"/>
</dbReference>
<dbReference type="Gene3D" id="2.120.10.30">
    <property type="entry name" value="TolB, C-terminal domain"/>
    <property type="match status" value="2"/>
</dbReference>
<dbReference type="PROSITE" id="PS00109">
    <property type="entry name" value="PROTEIN_KINASE_TYR"/>
    <property type="match status" value="1"/>
</dbReference>
<dbReference type="InterPro" id="IPR001245">
    <property type="entry name" value="Ser-Thr/Tyr_kinase_cat_dom"/>
</dbReference>
<protein>
    <recommendedName>
        <fullName evidence="16">Tyrosine-protein kinase receptor</fullName>
        <ecNumber evidence="16">2.7.10.1</ecNumber>
    </recommendedName>
</protein>
<dbReference type="GO" id="GO:0043235">
    <property type="term" value="C:receptor complex"/>
    <property type="evidence" value="ECO:0007669"/>
    <property type="project" value="TreeGrafter"/>
</dbReference>
<dbReference type="InterPro" id="IPR013783">
    <property type="entry name" value="Ig-like_fold"/>
</dbReference>
<feature type="domain" description="Fibronectin type-III" evidence="21">
    <location>
        <begin position="246"/>
        <end position="347"/>
    </location>
</feature>
<evidence type="ECO:0000256" key="6">
    <source>
        <dbReference type="ARBA" id="ARBA00022741"/>
    </source>
</evidence>
<evidence type="ECO:0000256" key="10">
    <source>
        <dbReference type="ARBA" id="ARBA00023136"/>
    </source>
</evidence>
<dbReference type="InterPro" id="IPR003961">
    <property type="entry name" value="FN3_dom"/>
</dbReference>
<dbReference type="InterPro" id="IPR000033">
    <property type="entry name" value="LDLR_classB_rpt"/>
</dbReference>
<evidence type="ECO:0000256" key="13">
    <source>
        <dbReference type="ARBA" id="ARBA00023180"/>
    </source>
</evidence>
<dbReference type="PROSITE" id="PS00107">
    <property type="entry name" value="PROTEIN_KINASE_ATP"/>
    <property type="match status" value="1"/>
</dbReference>
<evidence type="ECO:0000256" key="17">
    <source>
        <dbReference type="SAM" id="MobiDB-lite"/>
    </source>
</evidence>
<feature type="chain" id="PRO_5006845841" description="Tyrosine-protein kinase receptor" evidence="19">
    <location>
        <begin position="19"/>
        <end position="2351"/>
    </location>
</feature>
<evidence type="ECO:0000256" key="9">
    <source>
        <dbReference type="ARBA" id="ARBA00022989"/>
    </source>
</evidence>
<evidence type="ECO:0000256" key="5">
    <source>
        <dbReference type="ARBA" id="ARBA00022737"/>
    </source>
</evidence>
<dbReference type="SMART" id="SM00135">
    <property type="entry name" value="LY"/>
    <property type="match status" value="3"/>
</dbReference>
<comment type="subcellular location">
    <subcellularLocation>
        <location evidence="1">Membrane</location>
        <topology evidence="1">Single-pass membrane protein</topology>
    </subcellularLocation>
</comment>
<keyword evidence="10 18" id="KW-0472">Membrane</keyword>
<dbReference type="SUPFAM" id="SSF49265">
    <property type="entry name" value="Fibronectin type III"/>
    <property type="match status" value="5"/>
</dbReference>
<dbReference type="SUPFAM" id="SSF56112">
    <property type="entry name" value="Protein kinase-like (PK-like)"/>
    <property type="match status" value="1"/>
</dbReference>
<dbReference type="GO" id="GO:0005886">
    <property type="term" value="C:plasma membrane"/>
    <property type="evidence" value="ECO:0007669"/>
    <property type="project" value="TreeGrafter"/>
</dbReference>
<keyword evidence="8 15" id="KW-0067">ATP-binding</keyword>
<feature type="signal peptide" evidence="19">
    <location>
        <begin position="1"/>
        <end position="18"/>
    </location>
</feature>
<comment type="similarity">
    <text evidence="16">Belongs to the protein kinase superfamily. Tyr protein kinase family. Insulin receptor subfamily.</text>
</comment>
<dbReference type="SMART" id="SM00060">
    <property type="entry name" value="FN3"/>
    <property type="match status" value="9"/>
</dbReference>
<keyword evidence="12 16" id="KW-0675">Receptor</keyword>
<feature type="binding site" evidence="15">
    <location>
        <position position="2008"/>
    </location>
    <ligand>
        <name>ATP</name>
        <dbReference type="ChEBI" id="CHEBI:30616"/>
    </ligand>
</feature>
<dbReference type="Gene3D" id="1.10.510.10">
    <property type="entry name" value="Transferase(Phosphotransferase) domain 1"/>
    <property type="match status" value="1"/>
</dbReference>
<dbReference type="PANTHER" id="PTHR24416:SF527">
    <property type="entry name" value="PROTO-ONCOGENE TYROSINE-PROTEIN KINASE ROS"/>
    <property type="match status" value="1"/>
</dbReference>
<dbReference type="FunFam" id="1.10.510.10:FF:000341">
    <property type="entry name" value="Tyrosine-protein kinase receptor"/>
    <property type="match status" value="1"/>
</dbReference>
<name>A0A0U3TX88_LEPDE</name>
<dbReference type="InterPro" id="IPR000719">
    <property type="entry name" value="Prot_kinase_dom"/>
</dbReference>
<dbReference type="GO" id="GO:0005524">
    <property type="term" value="F:ATP binding"/>
    <property type="evidence" value="ECO:0007669"/>
    <property type="project" value="UniProtKB-UniRule"/>
</dbReference>
<feature type="domain" description="Fibronectin type-III" evidence="21">
    <location>
        <begin position="70"/>
        <end position="166"/>
    </location>
</feature>
<dbReference type="InterPro" id="IPR050122">
    <property type="entry name" value="RTK"/>
</dbReference>
<evidence type="ECO:0000256" key="12">
    <source>
        <dbReference type="ARBA" id="ARBA00023170"/>
    </source>
</evidence>
<dbReference type="GO" id="GO:0004714">
    <property type="term" value="F:transmembrane receptor protein tyrosine kinase activity"/>
    <property type="evidence" value="ECO:0007669"/>
    <property type="project" value="UniProtKB-EC"/>
</dbReference>
<feature type="domain" description="Fibronectin type-III" evidence="21">
    <location>
        <begin position="1450"/>
        <end position="1558"/>
    </location>
</feature>
<keyword evidence="7" id="KW-0418">Kinase</keyword>
<dbReference type="GO" id="GO:0032006">
    <property type="term" value="P:regulation of TOR signaling"/>
    <property type="evidence" value="ECO:0007669"/>
    <property type="project" value="TreeGrafter"/>
</dbReference>
<feature type="region of interest" description="Disordered" evidence="17">
    <location>
        <begin position="2264"/>
        <end position="2299"/>
    </location>
</feature>
<dbReference type="GO" id="GO:0007169">
    <property type="term" value="P:cell surface receptor protein tyrosine kinase signaling pathway"/>
    <property type="evidence" value="ECO:0007669"/>
    <property type="project" value="InterPro"/>
</dbReference>
<dbReference type="SMART" id="SM00219">
    <property type="entry name" value="TyrKc"/>
    <property type="match status" value="1"/>
</dbReference>
<proteinExistence type="evidence at transcript level"/>
<feature type="transmembrane region" description="Helical" evidence="18">
    <location>
        <begin position="1887"/>
        <end position="1908"/>
    </location>
</feature>
<dbReference type="PROSITE" id="PS50011">
    <property type="entry name" value="PROTEIN_KINASE_DOM"/>
    <property type="match status" value="1"/>
</dbReference>
<evidence type="ECO:0000256" key="14">
    <source>
        <dbReference type="ARBA" id="ARBA00051243"/>
    </source>
</evidence>
<dbReference type="InterPro" id="IPR036116">
    <property type="entry name" value="FN3_sf"/>
</dbReference>